<feature type="non-terminal residue" evidence="2">
    <location>
        <position position="1"/>
    </location>
</feature>
<evidence type="ECO:0000313" key="3">
    <source>
        <dbReference type="Proteomes" id="UP000824890"/>
    </source>
</evidence>
<organism evidence="2 3">
    <name type="scientific">Brassica napus</name>
    <name type="common">Rape</name>
    <dbReference type="NCBI Taxonomy" id="3708"/>
    <lineage>
        <taxon>Eukaryota</taxon>
        <taxon>Viridiplantae</taxon>
        <taxon>Streptophyta</taxon>
        <taxon>Embryophyta</taxon>
        <taxon>Tracheophyta</taxon>
        <taxon>Spermatophyta</taxon>
        <taxon>Magnoliopsida</taxon>
        <taxon>eudicotyledons</taxon>
        <taxon>Gunneridae</taxon>
        <taxon>Pentapetalae</taxon>
        <taxon>rosids</taxon>
        <taxon>malvids</taxon>
        <taxon>Brassicales</taxon>
        <taxon>Brassicaceae</taxon>
        <taxon>Brassiceae</taxon>
        <taxon>Brassica</taxon>
    </lineage>
</organism>
<dbReference type="EMBL" id="JAGKQM010000006">
    <property type="protein sequence ID" value="KAH0922454.1"/>
    <property type="molecule type" value="Genomic_DNA"/>
</dbReference>
<dbReference type="SUPFAM" id="SSF50249">
    <property type="entry name" value="Nucleic acid-binding proteins"/>
    <property type="match status" value="1"/>
</dbReference>
<dbReference type="InterPro" id="IPR003871">
    <property type="entry name" value="RFA1B/D_OB_1st"/>
</dbReference>
<comment type="caution">
    <text evidence="2">The sequence shown here is derived from an EMBL/GenBank/DDBJ whole genome shotgun (WGS) entry which is preliminary data.</text>
</comment>
<protein>
    <recommendedName>
        <fullName evidence="1">Replication protein A 70 kDa DNA-binding subunit B/D first OB fold domain-containing protein</fullName>
    </recommendedName>
</protein>
<reference evidence="2 3" key="1">
    <citation type="submission" date="2021-05" db="EMBL/GenBank/DDBJ databases">
        <title>Genome Assembly of Synthetic Allotetraploid Brassica napus Reveals Homoeologous Exchanges between Subgenomes.</title>
        <authorList>
            <person name="Davis J.T."/>
        </authorList>
    </citation>
    <scope>NUCLEOTIDE SEQUENCE [LARGE SCALE GENOMIC DNA]</scope>
    <source>
        <strain evidence="3">cv. Da-Ae</strain>
        <tissue evidence="2">Seedling</tissue>
    </source>
</reference>
<keyword evidence="3" id="KW-1185">Reference proteome</keyword>
<dbReference type="Pfam" id="PF02721">
    <property type="entry name" value="DUF223"/>
    <property type="match status" value="1"/>
</dbReference>
<dbReference type="Proteomes" id="UP000824890">
    <property type="component" value="Unassembled WGS sequence"/>
</dbReference>
<name>A0ABQ8CZD6_BRANA</name>
<accession>A0ABQ8CZD6</accession>
<dbReference type="InterPro" id="IPR012340">
    <property type="entry name" value="NA-bd_OB-fold"/>
</dbReference>
<dbReference type="Gene3D" id="2.40.50.140">
    <property type="entry name" value="Nucleic acid-binding proteins"/>
    <property type="match status" value="1"/>
</dbReference>
<proteinExistence type="predicted"/>
<gene>
    <name evidence="2" type="ORF">HID58_022472</name>
</gene>
<evidence type="ECO:0000259" key="1">
    <source>
        <dbReference type="Pfam" id="PF02721"/>
    </source>
</evidence>
<sequence length="90" mass="10750">KPQRLFQTLKANLMAHNNALILDLSESSNNVEMWAKILRVWETITTHNLKERHLIVTDPNGCRIEITIPNNLIDQHYFGYFDEDQWRIFR</sequence>
<evidence type="ECO:0000313" key="2">
    <source>
        <dbReference type="EMBL" id="KAH0922454.1"/>
    </source>
</evidence>
<feature type="domain" description="Replication protein A 70 kDa DNA-binding subunit B/D first OB fold" evidence="1">
    <location>
        <begin position="22"/>
        <end position="88"/>
    </location>
</feature>